<protein>
    <recommendedName>
        <fullName evidence="1">Thioester reductase (TE) domain-containing protein</fullName>
    </recommendedName>
</protein>
<accession>A0A1Q8CNM9</accession>
<organism evidence="2 3">
    <name type="scientific">Actinophytocola xanthii</name>
    <dbReference type="NCBI Taxonomy" id="1912961"/>
    <lineage>
        <taxon>Bacteria</taxon>
        <taxon>Bacillati</taxon>
        <taxon>Actinomycetota</taxon>
        <taxon>Actinomycetes</taxon>
        <taxon>Pseudonocardiales</taxon>
        <taxon>Pseudonocardiaceae</taxon>
    </lineage>
</organism>
<evidence type="ECO:0000313" key="2">
    <source>
        <dbReference type="EMBL" id="OLF15950.1"/>
    </source>
</evidence>
<evidence type="ECO:0000259" key="1">
    <source>
        <dbReference type="Pfam" id="PF07993"/>
    </source>
</evidence>
<dbReference type="AlphaFoldDB" id="A0A1Q8CNM9"/>
<dbReference type="PANTHER" id="PTHR43245">
    <property type="entry name" value="BIFUNCTIONAL POLYMYXIN RESISTANCE PROTEIN ARNA"/>
    <property type="match status" value="1"/>
</dbReference>
<dbReference type="EMBL" id="MSIE01000034">
    <property type="protein sequence ID" value="OLF15950.1"/>
    <property type="molecule type" value="Genomic_DNA"/>
</dbReference>
<dbReference type="Gene3D" id="3.40.50.720">
    <property type="entry name" value="NAD(P)-binding Rossmann-like Domain"/>
    <property type="match status" value="1"/>
</dbReference>
<dbReference type="OrthoDB" id="9810734at2"/>
<evidence type="ECO:0000313" key="3">
    <source>
        <dbReference type="Proteomes" id="UP000185596"/>
    </source>
</evidence>
<dbReference type="Proteomes" id="UP000185596">
    <property type="component" value="Unassembled WGS sequence"/>
</dbReference>
<dbReference type="SUPFAM" id="SSF51735">
    <property type="entry name" value="NAD(P)-binding Rossmann-fold domains"/>
    <property type="match status" value="1"/>
</dbReference>
<dbReference type="STRING" id="1912961.BU204_18755"/>
<dbReference type="InterPro" id="IPR013120">
    <property type="entry name" value="FAR_NAD-bd"/>
</dbReference>
<name>A0A1Q8CNM9_9PSEU</name>
<reference evidence="2 3" key="1">
    <citation type="submission" date="2016-12" db="EMBL/GenBank/DDBJ databases">
        <title>The draft genome sequence of Actinophytocola sp. 11-183.</title>
        <authorList>
            <person name="Wang W."/>
            <person name="Yuan L."/>
        </authorList>
    </citation>
    <scope>NUCLEOTIDE SEQUENCE [LARGE SCALE GENOMIC DNA]</scope>
    <source>
        <strain evidence="2 3">11-183</strain>
    </source>
</reference>
<dbReference type="RefSeq" id="WP_075127002.1">
    <property type="nucleotide sequence ID" value="NZ_MSIE01000034.1"/>
</dbReference>
<keyword evidence="3" id="KW-1185">Reference proteome</keyword>
<gene>
    <name evidence="2" type="ORF">BU204_18755</name>
</gene>
<proteinExistence type="predicted"/>
<comment type="caution">
    <text evidence="2">The sequence shown here is derived from an EMBL/GenBank/DDBJ whole genome shotgun (WGS) entry which is preliminary data.</text>
</comment>
<feature type="domain" description="Thioester reductase (TE)" evidence="1">
    <location>
        <begin position="8"/>
        <end position="241"/>
    </location>
</feature>
<dbReference type="PANTHER" id="PTHR43245:SF51">
    <property type="entry name" value="SHORT CHAIN DEHYDROGENASE_REDUCTASE FAMILY 42E, MEMBER 2"/>
    <property type="match status" value="1"/>
</dbReference>
<dbReference type="Pfam" id="PF07993">
    <property type="entry name" value="NAD_binding_4"/>
    <property type="match status" value="1"/>
</dbReference>
<dbReference type="InterPro" id="IPR036291">
    <property type="entry name" value="NAD(P)-bd_dom_sf"/>
</dbReference>
<dbReference type="InterPro" id="IPR050177">
    <property type="entry name" value="Lipid_A_modif_metabolic_enz"/>
</dbReference>
<sequence>MAKRNVVVTGAAGLVGAEVVARLLAGGHAVVAVTHDNGELVRNNGRRIRTKPFRGDFEPESVVVVRGDITDPGLGLSSEIRRVVANRSDLVVHNAAVTDFGLDPARYESVNVTGTRHLLGFLTAGSRRIPLVHVSTAYVCGDRTGVVREDELDLGQRHGNPYEASKFHAEVAVAEVRADGWPVAVVRPSVVVGNQRTGAIREFRNMYIVIKVLTQGRLRAIPGLYDAVIDLVPIDRVADVIARVSDRFDTAAGKTLHVTGASPLTLRDFSDVLAEYPNFHVPRYIPPANWQLDQLTAAEQRYYRSIMVLYEDYFRRRAFFDTTVAREIAGGKPAIEGRAHLRKLLDHGLRVGYFGPPPRTVSRRTAQLQGS</sequence>